<feature type="non-terminal residue" evidence="1">
    <location>
        <position position="1"/>
    </location>
</feature>
<reference evidence="1 2" key="1">
    <citation type="submission" date="2017-11" db="EMBL/GenBank/DDBJ databases">
        <title>De-novo sequencing of pomegranate (Punica granatum L.) genome.</title>
        <authorList>
            <person name="Akparov Z."/>
            <person name="Amiraslanov A."/>
            <person name="Hajiyeva S."/>
            <person name="Abbasov M."/>
            <person name="Kaur K."/>
            <person name="Hamwieh A."/>
            <person name="Solovyev V."/>
            <person name="Salamov A."/>
            <person name="Braich B."/>
            <person name="Kosarev P."/>
            <person name="Mahmoud A."/>
            <person name="Hajiyev E."/>
            <person name="Babayeva S."/>
            <person name="Izzatullayeva V."/>
            <person name="Mammadov A."/>
            <person name="Mammadov A."/>
            <person name="Sharifova S."/>
            <person name="Ojaghi J."/>
            <person name="Eynullazada K."/>
            <person name="Bayramov B."/>
            <person name="Abdulazimova A."/>
            <person name="Shahmuradov I."/>
        </authorList>
    </citation>
    <scope>NUCLEOTIDE SEQUENCE [LARGE SCALE GENOMIC DNA]</scope>
    <source>
        <strain evidence="2">cv. AG2017</strain>
        <tissue evidence="1">Leaf</tissue>
    </source>
</reference>
<sequence length="72" mass="7845">ETPVDVKHAAQNGGHFCEYLDDHDFTESDDIIAQTLPMIANSSADEDEQGVGRLIEFANPLATDIGIPLDFN</sequence>
<evidence type="ECO:0000313" key="2">
    <source>
        <dbReference type="Proteomes" id="UP000233551"/>
    </source>
</evidence>
<comment type="caution">
    <text evidence="1">The sequence shown here is derived from an EMBL/GenBank/DDBJ whole genome shotgun (WGS) entry which is preliminary data.</text>
</comment>
<evidence type="ECO:0000313" key="1">
    <source>
        <dbReference type="EMBL" id="PKI73101.1"/>
    </source>
</evidence>
<gene>
    <name evidence="1" type="ORF">CRG98_006509</name>
</gene>
<accession>A0A2I0KXA0</accession>
<dbReference type="EMBL" id="PGOL01000291">
    <property type="protein sequence ID" value="PKI73101.1"/>
    <property type="molecule type" value="Genomic_DNA"/>
</dbReference>
<keyword evidence="2" id="KW-1185">Reference proteome</keyword>
<dbReference type="Proteomes" id="UP000233551">
    <property type="component" value="Unassembled WGS sequence"/>
</dbReference>
<proteinExistence type="predicted"/>
<protein>
    <submittedName>
        <fullName evidence="1">Uncharacterized protein</fullName>
    </submittedName>
</protein>
<dbReference type="AlphaFoldDB" id="A0A2I0KXA0"/>
<name>A0A2I0KXA0_PUNGR</name>
<organism evidence="1 2">
    <name type="scientific">Punica granatum</name>
    <name type="common">Pomegranate</name>
    <dbReference type="NCBI Taxonomy" id="22663"/>
    <lineage>
        <taxon>Eukaryota</taxon>
        <taxon>Viridiplantae</taxon>
        <taxon>Streptophyta</taxon>
        <taxon>Embryophyta</taxon>
        <taxon>Tracheophyta</taxon>
        <taxon>Spermatophyta</taxon>
        <taxon>Magnoliopsida</taxon>
        <taxon>eudicotyledons</taxon>
        <taxon>Gunneridae</taxon>
        <taxon>Pentapetalae</taxon>
        <taxon>rosids</taxon>
        <taxon>malvids</taxon>
        <taxon>Myrtales</taxon>
        <taxon>Lythraceae</taxon>
        <taxon>Punica</taxon>
    </lineage>
</organism>